<keyword evidence="7" id="KW-0406">Ion transport</keyword>
<evidence type="ECO:0000256" key="8">
    <source>
        <dbReference type="ARBA" id="ARBA00023136"/>
    </source>
</evidence>
<dbReference type="GO" id="GO:0015297">
    <property type="term" value="F:antiporter activity"/>
    <property type="evidence" value="ECO:0007669"/>
    <property type="project" value="UniProtKB-KW"/>
</dbReference>
<dbReference type="Proteomes" id="UP000321039">
    <property type="component" value="Unassembled WGS sequence"/>
</dbReference>
<dbReference type="RefSeq" id="WP_148067841.1">
    <property type="nucleotide sequence ID" value="NZ_VRZA01000002.1"/>
</dbReference>
<keyword evidence="12" id="KW-1185">Reference proteome</keyword>
<gene>
    <name evidence="11" type="ORF">FV139_08025</name>
</gene>
<evidence type="ECO:0000256" key="4">
    <source>
        <dbReference type="ARBA" id="ARBA00022449"/>
    </source>
</evidence>
<protein>
    <submittedName>
        <fullName evidence="11">Cation:proton antiporter</fullName>
    </submittedName>
</protein>
<keyword evidence="5 9" id="KW-0812">Transmembrane</keyword>
<comment type="caution">
    <text evidence="11">The sequence shown here is derived from an EMBL/GenBank/DDBJ whole genome shotgun (WGS) entry which is preliminary data.</text>
</comment>
<feature type="transmembrane region" description="Helical" evidence="9">
    <location>
        <begin position="358"/>
        <end position="381"/>
    </location>
</feature>
<keyword evidence="8 9" id="KW-0472">Membrane</keyword>
<evidence type="ECO:0000256" key="5">
    <source>
        <dbReference type="ARBA" id="ARBA00022692"/>
    </source>
</evidence>
<feature type="transmembrane region" description="Helical" evidence="9">
    <location>
        <begin position="335"/>
        <end position="352"/>
    </location>
</feature>
<evidence type="ECO:0000256" key="6">
    <source>
        <dbReference type="ARBA" id="ARBA00022989"/>
    </source>
</evidence>
<feature type="transmembrane region" description="Helical" evidence="9">
    <location>
        <begin position="148"/>
        <end position="171"/>
    </location>
</feature>
<dbReference type="Pfam" id="PF00999">
    <property type="entry name" value="Na_H_Exchanger"/>
    <property type="match status" value="1"/>
</dbReference>
<dbReference type="Gene3D" id="1.20.1530.20">
    <property type="match status" value="1"/>
</dbReference>
<evidence type="ECO:0000259" key="10">
    <source>
        <dbReference type="Pfam" id="PF00999"/>
    </source>
</evidence>
<keyword evidence="4" id="KW-0050">Antiport</keyword>
<feature type="transmembrane region" description="Helical" evidence="9">
    <location>
        <begin position="270"/>
        <end position="290"/>
    </location>
</feature>
<evidence type="ECO:0000256" key="1">
    <source>
        <dbReference type="ARBA" id="ARBA00004141"/>
    </source>
</evidence>
<dbReference type="InterPro" id="IPR038770">
    <property type="entry name" value="Na+/solute_symporter_sf"/>
</dbReference>
<comment type="subcellular location">
    <subcellularLocation>
        <location evidence="1">Membrane</location>
        <topology evidence="1">Multi-pass membrane protein</topology>
    </subcellularLocation>
</comment>
<feature type="transmembrane region" description="Helical" evidence="9">
    <location>
        <begin position="116"/>
        <end position="136"/>
    </location>
</feature>
<evidence type="ECO:0000313" key="12">
    <source>
        <dbReference type="Proteomes" id="UP000321039"/>
    </source>
</evidence>
<feature type="transmembrane region" description="Helical" evidence="9">
    <location>
        <begin position="89"/>
        <end position="110"/>
    </location>
</feature>
<evidence type="ECO:0000256" key="3">
    <source>
        <dbReference type="ARBA" id="ARBA00022448"/>
    </source>
</evidence>
<dbReference type="GO" id="GO:0016020">
    <property type="term" value="C:membrane"/>
    <property type="evidence" value="ECO:0007669"/>
    <property type="project" value="UniProtKB-SubCell"/>
</dbReference>
<reference evidence="11 12" key="1">
    <citation type="submission" date="2019-08" db="EMBL/GenBank/DDBJ databases">
        <title>Parahaliea maris sp. nov., isolated from the surface seawater.</title>
        <authorList>
            <person name="Liu Y."/>
        </authorList>
    </citation>
    <scope>NUCLEOTIDE SEQUENCE [LARGE SCALE GENOMIC DNA]</scope>
    <source>
        <strain evidence="11 12">HSLHS9</strain>
    </source>
</reference>
<feature type="transmembrane region" description="Helical" evidence="9">
    <location>
        <begin position="243"/>
        <end position="263"/>
    </location>
</feature>
<feature type="transmembrane region" description="Helical" evidence="9">
    <location>
        <begin position="296"/>
        <end position="314"/>
    </location>
</feature>
<keyword evidence="3" id="KW-0813">Transport</keyword>
<dbReference type="InterPro" id="IPR006153">
    <property type="entry name" value="Cation/H_exchanger_TM"/>
</dbReference>
<dbReference type="AlphaFoldDB" id="A0A5C9A4G2"/>
<dbReference type="PANTHER" id="PTHR42751:SF3">
    <property type="entry name" value="SODIUM_GLUTAMATE SYMPORTER"/>
    <property type="match status" value="1"/>
</dbReference>
<evidence type="ECO:0000313" key="11">
    <source>
        <dbReference type="EMBL" id="TXS95803.1"/>
    </source>
</evidence>
<feature type="transmembrane region" description="Helical" evidence="9">
    <location>
        <begin position="32"/>
        <end position="50"/>
    </location>
</feature>
<comment type="similarity">
    <text evidence="2">Belongs to the monovalent cation:proton antiporter 2 (CPA2) transporter (TC 2.A.37) family.</text>
</comment>
<evidence type="ECO:0000256" key="7">
    <source>
        <dbReference type="ARBA" id="ARBA00023065"/>
    </source>
</evidence>
<dbReference type="EMBL" id="VRZA01000002">
    <property type="protein sequence ID" value="TXS95803.1"/>
    <property type="molecule type" value="Genomic_DNA"/>
</dbReference>
<feature type="domain" description="Cation/H+ exchanger transmembrane" evidence="10">
    <location>
        <begin position="20"/>
        <end position="369"/>
    </location>
</feature>
<keyword evidence="6 9" id="KW-1133">Transmembrane helix</keyword>
<accession>A0A5C9A4G2</accession>
<feature type="transmembrane region" description="Helical" evidence="9">
    <location>
        <begin position="6"/>
        <end position="25"/>
    </location>
</feature>
<feature type="transmembrane region" description="Helical" evidence="9">
    <location>
        <begin position="62"/>
        <end position="82"/>
    </location>
</feature>
<sequence>MDGGSITFSFFLIFTGAAVFASIALYTRQPLIIAYIALGAAIGPYGLSMVTDLKLLSDIGHVGIIFLLFLLGLDMQPSALFATLRKSTVVGLASSAIFALMGFSVAYLFGFGMLESLVIGAAMMFSSTIIGIKLLPTTILHHRHIGELMIGLLLLQDLLAIITLMLLGTAGGDASEEAMLWEILLPFLALPLLGAGAWLLVRFVLLKLITRFDRFHEYIFLVALGWCLGVAEVAELMGLSAEIGAFLAGITIATSPISQYIAVNLKPLRDFFLILFFFSVGARFELALLGSVLVPALLLSALVLGIKPVVYRFLLKGMSEKRVLAWDLGFRLGQASEFSLLIAYVAIANGLIGQSASLLIQATTIITLLASSYIVVLNYPTPIAISDRLRRD</sequence>
<organism evidence="11 12">
    <name type="scientific">Parahaliea maris</name>
    <dbReference type="NCBI Taxonomy" id="2716870"/>
    <lineage>
        <taxon>Bacteria</taxon>
        <taxon>Pseudomonadati</taxon>
        <taxon>Pseudomonadota</taxon>
        <taxon>Gammaproteobacteria</taxon>
        <taxon>Cellvibrionales</taxon>
        <taxon>Halieaceae</taxon>
        <taxon>Parahaliea</taxon>
    </lineage>
</organism>
<evidence type="ECO:0000256" key="2">
    <source>
        <dbReference type="ARBA" id="ARBA00005551"/>
    </source>
</evidence>
<proteinExistence type="inferred from homology"/>
<evidence type="ECO:0000256" key="9">
    <source>
        <dbReference type="SAM" id="Phobius"/>
    </source>
</evidence>
<name>A0A5C9A4G2_9GAMM</name>
<feature type="transmembrane region" description="Helical" evidence="9">
    <location>
        <begin position="183"/>
        <end position="206"/>
    </location>
</feature>
<dbReference type="GO" id="GO:1902600">
    <property type="term" value="P:proton transmembrane transport"/>
    <property type="evidence" value="ECO:0007669"/>
    <property type="project" value="InterPro"/>
</dbReference>
<feature type="transmembrane region" description="Helical" evidence="9">
    <location>
        <begin position="218"/>
        <end position="237"/>
    </location>
</feature>
<dbReference type="PANTHER" id="PTHR42751">
    <property type="entry name" value="SODIUM/HYDROGEN EXCHANGER FAMILY/TRKA DOMAIN PROTEIN"/>
    <property type="match status" value="1"/>
</dbReference>